<dbReference type="InterPro" id="IPR042202">
    <property type="entry name" value="Duffy-ag-bd_sf"/>
</dbReference>
<evidence type="ECO:0000259" key="4">
    <source>
        <dbReference type="Pfam" id="PF15445"/>
    </source>
</evidence>
<evidence type="ECO:0000313" key="9">
    <source>
        <dbReference type="Proteomes" id="UP000019114"/>
    </source>
</evidence>
<dbReference type="FunFam" id="1.20.58.1930:FF:000001">
    <property type="entry name" value="Erythrocyte membrane protein 1, PfEMP1"/>
    <property type="match status" value="1"/>
</dbReference>
<feature type="domain" description="Plasmodium falciparum erythrocyte membrane protein 1 acidic terminal segment" evidence="4">
    <location>
        <begin position="1724"/>
        <end position="2020"/>
    </location>
</feature>
<dbReference type="FunFam" id="1.20.58.830:FF:000002">
    <property type="entry name" value="Erythrocyte membrane protein 1, PfEMP1"/>
    <property type="match status" value="1"/>
</dbReference>
<evidence type="ECO:0000256" key="1">
    <source>
        <dbReference type="SAM" id="MobiDB-lite"/>
    </source>
</evidence>
<feature type="compositionally biased region" description="Acidic residues" evidence="1">
    <location>
        <begin position="813"/>
        <end position="830"/>
    </location>
</feature>
<dbReference type="GO" id="GO:0046789">
    <property type="term" value="F:host cell surface receptor binding"/>
    <property type="evidence" value="ECO:0007669"/>
    <property type="project" value="InterPro"/>
</dbReference>
<dbReference type="FunFam" id="1.10.1900.40:FF:000001">
    <property type="entry name" value="Erythrocyte membrane protein 1"/>
    <property type="match status" value="1"/>
</dbReference>
<dbReference type="Gene3D" id="1.20.58.830">
    <property type="match status" value="3"/>
</dbReference>
<feature type="region of interest" description="Disordered" evidence="1">
    <location>
        <begin position="787"/>
        <end position="843"/>
    </location>
</feature>
<feature type="compositionally biased region" description="Acidic residues" evidence="1">
    <location>
        <begin position="1603"/>
        <end position="1615"/>
    </location>
</feature>
<feature type="compositionally biased region" description="Basic and acidic residues" evidence="1">
    <location>
        <begin position="1120"/>
        <end position="1132"/>
    </location>
</feature>
<sequence length="2020" mass="230013">MAPSGSAGGVGEIDDKDAKHLLDSIGKIVHDEVKTEAAGRGGSELKGLLSQASILGETGATENPCELIKDKRDELLGARGDPCENLSRKLEPRFSDTLGGQCTDSKIKGNKYNRKTRKDCGACAPYRRLHLCHHNLESISDYDSNARHKLLAEVCHAAKFEAESLIPYHAQYHADNPDFHTNICTELARSFADIGDIVRGKDLFRGNDEEKKQRKKLEKNLKTIFGKIHKEVTSSGSNVKTLKDRYKKDKDPNFFQLREDWWTANRHTVWEAITCNAKGYQYFRATCGGDEKTGTQARNQCRCPNGNDQVPTYFDYVPQYLRWFEEWAEDFCRLRKRKLEDAKSKCRRVENGQHKYCDLNGYDCEKTASGEKKFVEDFDCKDCQYSCAHFVKWIDNQKLEFLKQREKYTSEITGGDGRKKRGAGSSGDSSNYDGYENKFYDKLKKNNYGTVDDFLELLNKEKDCENIKDTEGGQINFKNVKRSSASGDDNNKTFSRTTYCEACPWCGAEKVNGQNGKWKAKDDRDCNPVMDYTKYENTQIPILTGDTTKSDMVQKYKKFCDSVNGKNGAPVAAPDTPPAASGEKGKNGDNITETWTCYYDENKENMYVNGAINFCVLQDDKVGTSQEKSMHYNAFFWKWVYHMLHDSLDWRKELGSCINNNTNGNTCKNKHCKGNCDCFAKWVVKKKDEWGKIKEHFKKQNIGTLTGCDPGVTLELLLEKHLLLESIQDVHADAKDIERIGKMLEQAGVGGVGTGAMCTEVANGKHNTKIDKFLEKELQEAQECQQNQEQCKKAEDKDLARSNTVPSSPDGHSDDDDEDDEEEEEEEDGGNDGHQEALPTQEDPKVCETVDKALTDQSNLTQACQQKYVNGHEKFPNWKCIPSGEKSGKDGAICVPPRRRRLYVTPLTRLAGGDGNTQSSQSQASDVSQGKDAASTSTSQTSLLRDAFIQSAAIETFFLWHKYKADKQKEKKQQQADGLLATINGDSVDGDENNPQKKLQESGTIPPDFLRLMFYTLGDYRDICIGGDRDIVGDTIVSNTEGESTKKISEKIKEILSKPNGIRVPEKSGQTTTKPEDWWNDTLGPAVWNGMICALTYKDNSETEEKKNDDTNNKPIQDTTLKDQLLESDGKQPKKNGKYNYNTVKLDENSGTEAKTTGGDTPLTDFISRPPYFRYLEEWGQHFCKERKKRLEDVKHNCRDRDNPGHHYCSGDGHDCTDPELKHKNMSADPDCPSCYEHCRKYRKWIDIKFEEFQKQKDKYGNELDKLTKDKSGGGDNKKFCEELQNRSTVDKFLKALKHCKDDQGGEEKDNDNKIDFGKPLETFRHSKYCETCPLKGVTCGGRNGCTPVKGNENTWKEVFDGINNENGKITENMNVQMIDRTGPFIDKNSEKSKDSNDLFKTSRLFKAIREQKWTCKFKDKNTDICKLDKFEKNIDLNQYTTFKVFLLYWLEDFLYGYYLLKKRKIIEKCTKNGEKACDKEPKNYCACVKEWVDQKTTEWDQIKNHFNRRPHDNGNDIKSKVKMFLETLIPRMDLTNGKEKIQELNKFLRSYECNCAENSPNGKESTPKDIVECLLQKLEDKAKKCQEHQTSVEPCPQTTSENPDDEDEQLEEETEVKMPKICEDVVDTKKENDVEVGVCEPASPDEEKQREKEKEEQEEREPSEGTEELPSAPGPPPPAPAAPPLTPAAPASPPPPPPPPVQPPPAREPFDPTILQTTIPFGWNQLKKDFISQYLQSEQPNDVPNDYTSGDIPLNTQPNTLYFDKPDEKPFITSIHDRDLYSGEEISYNVNMSTNSMDDIPINRDNNHVYSGIDLINDALNGDYDIYDELLKRKENELFGTNHVKQTSIHSVAKPISDDPIHNQLELFHKWLDRHRDMCEKWNNKEEVLDKLKEEWENETHSGNTHPSDNTPPTSDIPSDNNIPSSNQILNTDVSIQIHMDNPKPINEFTNMDTILEDLDKYNEPYYDVQDDIYYDVHDHDTSTVDTNAMDVPSKVQIEMDVNTKLVKEKYPISDVWDI</sequence>
<feature type="domain" description="Duffy-binding-like" evidence="7">
    <location>
        <begin position="1178"/>
        <end position="1328"/>
    </location>
</feature>
<dbReference type="InterPro" id="IPR029210">
    <property type="entry name" value="PfEMP1_NTS"/>
</dbReference>
<protein>
    <recommendedName>
        <fullName evidence="10">Duffy-binding-like domain-containing protein</fullName>
    </recommendedName>
</protein>
<accession>W4IQ27</accession>
<feature type="region of interest" description="Disordered" evidence="1">
    <location>
        <begin position="567"/>
        <end position="587"/>
    </location>
</feature>
<feature type="region of interest" description="Disordered" evidence="1">
    <location>
        <begin position="1586"/>
        <end position="1714"/>
    </location>
</feature>
<feature type="compositionally biased region" description="Basic and acidic residues" evidence="1">
    <location>
        <begin position="1101"/>
        <end position="1112"/>
    </location>
</feature>
<feature type="domain" description="Duffy-antigen binding" evidence="3">
    <location>
        <begin position="121"/>
        <end position="322"/>
    </location>
</feature>
<organism evidence="8 9">
    <name type="scientific">Plasmodium falciparum NF135/5.C10</name>
    <dbReference type="NCBI Taxonomy" id="1036726"/>
    <lineage>
        <taxon>Eukaryota</taxon>
        <taxon>Sar</taxon>
        <taxon>Alveolata</taxon>
        <taxon>Apicomplexa</taxon>
        <taxon>Aconoidasida</taxon>
        <taxon>Haemosporida</taxon>
        <taxon>Plasmodiidae</taxon>
        <taxon>Plasmodium</taxon>
        <taxon>Plasmodium (Laverania)</taxon>
    </lineage>
</organism>
<dbReference type="EMBL" id="KI926017">
    <property type="protein sequence ID" value="ETW45235.1"/>
    <property type="molecule type" value="Genomic_DNA"/>
</dbReference>
<evidence type="ECO:0008006" key="10">
    <source>
        <dbReference type="Google" id="ProtNLM"/>
    </source>
</evidence>
<dbReference type="FunFam" id="1.20.58.830:FF:000003">
    <property type="entry name" value="Erythrocyte membrane protein 1, PfEMP1"/>
    <property type="match status" value="1"/>
</dbReference>
<dbReference type="InterPro" id="IPR029211">
    <property type="entry name" value="PfEMP1_ATS"/>
</dbReference>
<reference evidence="8 9" key="2">
    <citation type="submission" date="2013-02" db="EMBL/GenBank/DDBJ databases">
        <title>The Genome Sequence of Plasmodium falciparum NF135/5.C10.</title>
        <authorList>
            <consortium name="The Broad Institute Genome Sequencing Platform"/>
            <consortium name="The Broad Institute Genome Sequencing Center for Infectious Disease"/>
            <person name="Neafsey D."/>
            <person name="Cheeseman I."/>
            <person name="Volkman S."/>
            <person name="Adams J."/>
            <person name="Walker B."/>
            <person name="Young S.K."/>
            <person name="Zeng Q."/>
            <person name="Gargeya S."/>
            <person name="Fitzgerald M."/>
            <person name="Haas B."/>
            <person name="Abouelleil A."/>
            <person name="Alvarado L."/>
            <person name="Arachchi H.M."/>
            <person name="Berlin A.M."/>
            <person name="Chapman S.B."/>
            <person name="Dewar J."/>
            <person name="Goldberg J."/>
            <person name="Griggs A."/>
            <person name="Gujja S."/>
            <person name="Hansen M."/>
            <person name="Howarth C."/>
            <person name="Imamovic A."/>
            <person name="Larimer J."/>
            <person name="McCowan C."/>
            <person name="Murphy C."/>
            <person name="Neiman D."/>
            <person name="Pearson M."/>
            <person name="Priest M."/>
            <person name="Roberts A."/>
            <person name="Saif S."/>
            <person name="Shea T."/>
            <person name="Sisk P."/>
            <person name="Sykes S."/>
            <person name="Wortman J."/>
            <person name="Nusbaum C."/>
            <person name="Birren B."/>
        </authorList>
    </citation>
    <scope>NUCLEOTIDE SEQUENCE [LARGE SCALE GENOMIC DNA]</scope>
    <source>
        <strain evidence="8 9">NF135/5.C10</strain>
    </source>
</reference>
<dbReference type="Gene3D" id="1.20.58.1930">
    <property type="match status" value="1"/>
</dbReference>
<feature type="domain" description="Duffy-binding-like" evidence="2">
    <location>
        <begin position="635"/>
        <end position="790"/>
    </location>
</feature>
<feature type="region of interest" description="Disordered" evidence="1">
    <location>
        <begin position="983"/>
        <end position="1003"/>
    </location>
</feature>
<gene>
    <name evidence="8" type="ORF">PFNF135_00157</name>
</gene>
<dbReference type="Pfam" id="PF18562">
    <property type="entry name" value="CIDR1_gamma"/>
    <property type="match status" value="1"/>
</dbReference>
<dbReference type="Pfam" id="PF15447">
    <property type="entry name" value="NTS"/>
    <property type="match status" value="1"/>
</dbReference>
<feature type="compositionally biased region" description="Low complexity" evidence="1">
    <location>
        <begin position="918"/>
        <end position="928"/>
    </location>
</feature>
<feature type="region of interest" description="Disordered" evidence="1">
    <location>
        <begin position="909"/>
        <end position="934"/>
    </location>
</feature>
<feature type="compositionally biased region" description="Basic and acidic residues" evidence="1">
    <location>
        <begin position="790"/>
        <end position="800"/>
    </location>
</feature>
<evidence type="ECO:0000259" key="6">
    <source>
        <dbReference type="Pfam" id="PF18562"/>
    </source>
</evidence>
<feature type="domain" description="Duffy-antigen binding" evidence="3">
    <location>
        <begin position="893"/>
        <end position="1110"/>
    </location>
</feature>
<dbReference type="InterPro" id="IPR004258">
    <property type="entry name" value="DBL"/>
</dbReference>
<dbReference type="Gene3D" id="1.10.1900.40">
    <property type="entry name" value="Acidic terminal segments, variant surface antigen of PfEMP1"/>
    <property type="match status" value="2"/>
</dbReference>
<dbReference type="SUPFAM" id="SSF140924">
    <property type="entry name" value="Duffy binding domain-like"/>
    <property type="match status" value="4"/>
</dbReference>
<dbReference type="FunFam" id="1.10.1900.40:FF:000005">
    <property type="entry name" value="Erythrocyte membrane protein 1, PfEMP1"/>
    <property type="match status" value="1"/>
</dbReference>
<dbReference type="Pfam" id="PF03011">
    <property type="entry name" value="PFEMP"/>
    <property type="match status" value="2"/>
</dbReference>
<dbReference type="Proteomes" id="UP000019114">
    <property type="component" value="Unassembled WGS sequence"/>
</dbReference>
<evidence type="ECO:0000259" key="7">
    <source>
        <dbReference type="Pfam" id="PF22672"/>
    </source>
</evidence>
<name>W4IQ27_PLAFA</name>
<evidence type="ECO:0000259" key="2">
    <source>
        <dbReference type="Pfam" id="PF03011"/>
    </source>
</evidence>
<feature type="compositionally biased region" description="Polar residues" evidence="1">
    <location>
        <begin position="1902"/>
        <end position="1928"/>
    </location>
</feature>
<feature type="domain" description="Plasmodium falciparum erythrocyte membrane protein-1 N-terminal segment" evidence="5">
    <location>
        <begin position="17"/>
        <end position="53"/>
    </location>
</feature>
<dbReference type="Pfam" id="PF05424">
    <property type="entry name" value="Duffy_binding"/>
    <property type="match status" value="2"/>
</dbReference>
<feature type="compositionally biased region" description="Pro residues" evidence="1">
    <location>
        <begin position="1673"/>
        <end position="1708"/>
    </location>
</feature>
<dbReference type="GO" id="GO:0016020">
    <property type="term" value="C:membrane"/>
    <property type="evidence" value="ECO:0007669"/>
    <property type="project" value="InterPro"/>
</dbReference>
<proteinExistence type="predicted"/>
<evidence type="ECO:0000259" key="5">
    <source>
        <dbReference type="Pfam" id="PF15447"/>
    </source>
</evidence>
<feature type="compositionally biased region" description="Polar residues" evidence="1">
    <location>
        <begin position="1589"/>
        <end position="1601"/>
    </location>
</feature>
<dbReference type="InterPro" id="IPR044932">
    <property type="entry name" value="PfEMP1_ATS_sf"/>
</dbReference>
<dbReference type="Pfam" id="PF22672">
    <property type="entry name" value="DBL_C"/>
    <property type="match status" value="2"/>
</dbReference>
<dbReference type="FunFam" id="1.20.1310.20:FF:000001">
    <property type="entry name" value="Erythrocyte membrane protein 1, PfEMP1"/>
    <property type="match status" value="1"/>
</dbReference>
<evidence type="ECO:0000259" key="3">
    <source>
        <dbReference type="Pfam" id="PF05424"/>
    </source>
</evidence>
<dbReference type="InterPro" id="IPR041480">
    <property type="entry name" value="CIDR1_gamma"/>
</dbReference>
<feature type="region of interest" description="Disordered" evidence="1">
    <location>
        <begin position="1896"/>
        <end position="1928"/>
    </location>
</feature>
<feature type="domain" description="Duffy-binding-like" evidence="2">
    <location>
        <begin position="1446"/>
        <end position="1591"/>
    </location>
</feature>
<dbReference type="InterPro" id="IPR054595">
    <property type="entry name" value="DBL_C"/>
</dbReference>
<dbReference type="InterPro" id="IPR008602">
    <property type="entry name" value="Duffy-antigen-binding"/>
</dbReference>
<dbReference type="Pfam" id="PF15445">
    <property type="entry name" value="ATS"/>
    <property type="match status" value="1"/>
</dbReference>
<feature type="domain" description="Duffy-binding-like" evidence="7">
    <location>
        <begin position="326"/>
        <end position="481"/>
    </location>
</feature>
<feature type="compositionally biased region" description="Basic and acidic residues" evidence="1">
    <location>
        <begin position="1646"/>
        <end position="1664"/>
    </location>
</feature>
<feature type="domain" description="Cysteine-rich interdomain region 1 gamma" evidence="6">
    <location>
        <begin position="1371"/>
        <end position="1430"/>
    </location>
</feature>
<feature type="compositionally biased region" description="Low complexity" evidence="1">
    <location>
        <begin position="569"/>
        <end position="580"/>
    </location>
</feature>
<reference evidence="8 9" key="1">
    <citation type="submission" date="2013-02" db="EMBL/GenBank/DDBJ databases">
        <title>The Genome Annotation of Plasmodium falciparum NF135/5.C10.</title>
        <authorList>
            <consortium name="The Broad Institute Genome Sequencing Platform"/>
            <consortium name="The Broad Institute Genome Sequencing Center for Infectious Disease"/>
            <person name="Neafsey D."/>
            <person name="Hoffman S."/>
            <person name="Volkman S."/>
            <person name="Rosenthal P."/>
            <person name="Walker B."/>
            <person name="Young S.K."/>
            <person name="Zeng Q."/>
            <person name="Gargeya S."/>
            <person name="Fitzgerald M."/>
            <person name="Haas B."/>
            <person name="Abouelleil A."/>
            <person name="Allen A.W."/>
            <person name="Alvarado L."/>
            <person name="Arachchi H.M."/>
            <person name="Berlin A.M."/>
            <person name="Chapman S.B."/>
            <person name="Gainer-Dewar J."/>
            <person name="Goldberg J."/>
            <person name="Griggs A."/>
            <person name="Gujja S."/>
            <person name="Hansen M."/>
            <person name="Howarth C."/>
            <person name="Imamovic A."/>
            <person name="Ireland A."/>
            <person name="Larimer J."/>
            <person name="McCowan C."/>
            <person name="Murphy C."/>
            <person name="Pearson M."/>
            <person name="Poon T.W."/>
            <person name="Priest M."/>
            <person name="Roberts A."/>
            <person name="Saif S."/>
            <person name="Shea T."/>
            <person name="Sisk P."/>
            <person name="Sykes S."/>
            <person name="Wortman J."/>
            <person name="Nusbaum C."/>
            <person name="Birren B."/>
        </authorList>
    </citation>
    <scope>NUCLEOTIDE SEQUENCE [LARGE SCALE GENOMIC DNA]</scope>
    <source>
        <strain evidence="8 9">NF135/5.C10</strain>
    </source>
</reference>
<feature type="compositionally biased region" description="Basic and acidic residues" evidence="1">
    <location>
        <begin position="1616"/>
        <end position="1634"/>
    </location>
</feature>
<feature type="region of interest" description="Disordered" evidence="1">
    <location>
        <begin position="1101"/>
        <end position="1142"/>
    </location>
</feature>
<dbReference type="Gene3D" id="1.20.1310.20">
    <property type="entry name" value="Duffy-antigen binding domain"/>
    <property type="match status" value="2"/>
</dbReference>
<evidence type="ECO:0000313" key="8">
    <source>
        <dbReference type="EMBL" id="ETW45235.1"/>
    </source>
</evidence>